<dbReference type="EMBL" id="JEME01003224">
    <property type="protein sequence ID" value="KYG01781.1"/>
    <property type="molecule type" value="Genomic_DNA"/>
</dbReference>
<accession>A0A150TAS5</accession>
<evidence type="ECO:0000256" key="1">
    <source>
        <dbReference type="SAM" id="MobiDB-lite"/>
    </source>
</evidence>
<feature type="region of interest" description="Disordered" evidence="1">
    <location>
        <begin position="1"/>
        <end position="23"/>
    </location>
</feature>
<dbReference type="AlphaFoldDB" id="A0A150TAS5"/>
<name>A0A150TAS5_SORCE</name>
<evidence type="ECO:0000313" key="2">
    <source>
        <dbReference type="EMBL" id="KYG01781.1"/>
    </source>
</evidence>
<proteinExistence type="predicted"/>
<reference evidence="2 3" key="1">
    <citation type="submission" date="2014-02" db="EMBL/GenBank/DDBJ databases">
        <title>The small core and large imbalanced accessory genome model reveals a collaborative survival strategy of Sorangium cellulosum strains in nature.</title>
        <authorList>
            <person name="Han K."/>
            <person name="Peng R."/>
            <person name="Blom J."/>
            <person name="Li Y.-Z."/>
        </authorList>
    </citation>
    <scope>NUCLEOTIDE SEQUENCE [LARGE SCALE GENOMIC DNA]</scope>
    <source>
        <strain evidence="2 3">So0007-03</strain>
    </source>
</reference>
<protein>
    <submittedName>
        <fullName evidence="2">Uncharacterized protein</fullName>
    </submittedName>
</protein>
<gene>
    <name evidence="2" type="ORF">BE21_55810</name>
</gene>
<organism evidence="2 3">
    <name type="scientific">Sorangium cellulosum</name>
    <name type="common">Polyangium cellulosum</name>
    <dbReference type="NCBI Taxonomy" id="56"/>
    <lineage>
        <taxon>Bacteria</taxon>
        <taxon>Pseudomonadati</taxon>
        <taxon>Myxococcota</taxon>
        <taxon>Polyangia</taxon>
        <taxon>Polyangiales</taxon>
        <taxon>Polyangiaceae</taxon>
        <taxon>Sorangium</taxon>
    </lineage>
</organism>
<evidence type="ECO:0000313" key="3">
    <source>
        <dbReference type="Proteomes" id="UP000075502"/>
    </source>
</evidence>
<sequence>MASYRFDPSTLDSPVPKGYLAGTHRQVPPEETLRRVRRLMPVMGITRVANVTGLDNIGIPVVMVCRPCARSRSCAR</sequence>
<dbReference type="Proteomes" id="UP000075502">
    <property type="component" value="Unassembled WGS sequence"/>
</dbReference>
<comment type="caution">
    <text evidence="2">The sequence shown here is derived from an EMBL/GenBank/DDBJ whole genome shotgun (WGS) entry which is preliminary data.</text>
</comment>